<evidence type="ECO:0000313" key="2">
    <source>
        <dbReference type="EMBL" id="RPB14966.1"/>
    </source>
</evidence>
<evidence type="ECO:0000313" key="3">
    <source>
        <dbReference type="Proteomes" id="UP000277580"/>
    </source>
</evidence>
<accession>A0A3N4KWN4</accession>
<protein>
    <submittedName>
        <fullName evidence="2">Uncharacterized protein</fullName>
    </submittedName>
</protein>
<dbReference type="InterPro" id="IPR046896">
    <property type="entry name" value="Cup1-like_N"/>
</dbReference>
<dbReference type="STRING" id="1392247.A0A3N4KWN4"/>
<dbReference type="Proteomes" id="UP000277580">
    <property type="component" value="Unassembled WGS sequence"/>
</dbReference>
<feature type="compositionally biased region" description="Pro residues" evidence="1">
    <location>
        <begin position="108"/>
        <end position="120"/>
    </location>
</feature>
<sequence>MPNFHKISAHRSACLALYKALLKHTKHLPFSKAIKNHAHIAITKGFRKGRTIQGLTNIRAALKSTYETETLFRHAATGHPTHTGELLQQLHSHRALKHTQKALSTAPSRPPPTFPPPTPPTTRLKRLKRLAAQTDPVARERWQHHAAIHRRGIPNLGSSSAFPVFRRPGRGQSAAMDMTIKRKIIKRQQRMDLAEVLEEHVVVGREEDAFDRLLRAEVGFEEGDDGGAMFGREADAAWKEVKARMWTAEERAVALTRRFEEIIEREKRRKEEAVREYKRAKRQRLRREKRESEAKEGGKVKGKP</sequence>
<gene>
    <name evidence="2" type="ORF">P167DRAFT_582434</name>
</gene>
<feature type="compositionally biased region" description="Basic and acidic residues" evidence="1">
    <location>
        <begin position="288"/>
        <end position="304"/>
    </location>
</feature>
<organism evidence="2 3">
    <name type="scientific">Morchella conica CCBAS932</name>
    <dbReference type="NCBI Taxonomy" id="1392247"/>
    <lineage>
        <taxon>Eukaryota</taxon>
        <taxon>Fungi</taxon>
        <taxon>Dikarya</taxon>
        <taxon>Ascomycota</taxon>
        <taxon>Pezizomycotina</taxon>
        <taxon>Pezizomycetes</taxon>
        <taxon>Pezizales</taxon>
        <taxon>Morchellaceae</taxon>
        <taxon>Morchella</taxon>
    </lineage>
</organism>
<keyword evidence="3" id="KW-1185">Reference proteome</keyword>
<feature type="compositionally biased region" description="Basic and acidic residues" evidence="1">
    <location>
        <begin position="268"/>
        <end position="277"/>
    </location>
</feature>
<proteinExistence type="predicted"/>
<dbReference type="EMBL" id="ML119115">
    <property type="protein sequence ID" value="RPB14966.1"/>
    <property type="molecule type" value="Genomic_DNA"/>
</dbReference>
<name>A0A3N4KWN4_9PEZI</name>
<evidence type="ECO:0000256" key="1">
    <source>
        <dbReference type="SAM" id="MobiDB-lite"/>
    </source>
</evidence>
<dbReference type="CDD" id="cd20273">
    <property type="entry name" value="Complex1_LYR_unchar"/>
    <property type="match status" value="1"/>
</dbReference>
<reference evidence="2 3" key="1">
    <citation type="journal article" date="2018" name="Nat. Ecol. Evol.">
        <title>Pezizomycetes genomes reveal the molecular basis of ectomycorrhizal truffle lifestyle.</title>
        <authorList>
            <person name="Murat C."/>
            <person name="Payen T."/>
            <person name="Noel B."/>
            <person name="Kuo A."/>
            <person name="Morin E."/>
            <person name="Chen J."/>
            <person name="Kohler A."/>
            <person name="Krizsan K."/>
            <person name="Balestrini R."/>
            <person name="Da Silva C."/>
            <person name="Montanini B."/>
            <person name="Hainaut M."/>
            <person name="Levati E."/>
            <person name="Barry K.W."/>
            <person name="Belfiori B."/>
            <person name="Cichocki N."/>
            <person name="Clum A."/>
            <person name="Dockter R.B."/>
            <person name="Fauchery L."/>
            <person name="Guy J."/>
            <person name="Iotti M."/>
            <person name="Le Tacon F."/>
            <person name="Lindquist E.A."/>
            <person name="Lipzen A."/>
            <person name="Malagnac F."/>
            <person name="Mello A."/>
            <person name="Molinier V."/>
            <person name="Miyauchi S."/>
            <person name="Poulain J."/>
            <person name="Riccioni C."/>
            <person name="Rubini A."/>
            <person name="Sitrit Y."/>
            <person name="Splivallo R."/>
            <person name="Traeger S."/>
            <person name="Wang M."/>
            <person name="Zifcakova L."/>
            <person name="Wipf D."/>
            <person name="Zambonelli A."/>
            <person name="Paolocci F."/>
            <person name="Nowrousian M."/>
            <person name="Ottonello S."/>
            <person name="Baldrian P."/>
            <person name="Spatafora J.W."/>
            <person name="Henrissat B."/>
            <person name="Nagy L.G."/>
            <person name="Aury J.M."/>
            <person name="Wincker P."/>
            <person name="Grigoriev I.V."/>
            <person name="Bonfante P."/>
            <person name="Martin F.M."/>
        </authorList>
    </citation>
    <scope>NUCLEOTIDE SEQUENCE [LARGE SCALE GENOMIC DNA]</scope>
    <source>
        <strain evidence="2 3">CCBAS932</strain>
    </source>
</reference>
<dbReference type="AlphaFoldDB" id="A0A3N4KWN4"/>
<feature type="region of interest" description="Disordered" evidence="1">
    <location>
        <begin position="101"/>
        <end position="122"/>
    </location>
</feature>
<feature type="compositionally biased region" description="Basic residues" evidence="1">
    <location>
        <begin position="278"/>
        <end position="287"/>
    </location>
</feature>
<dbReference type="OrthoDB" id="6508832at2759"/>
<feature type="region of interest" description="Disordered" evidence="1">
    <location>
        <begin position="268"/>
        <end position="304"/>
    </location>
</feature>
<dbReference type="InParanoid" id="A0A3N4KWN4"/>